<sequence length="82" mass="8942">MAKTAVTEGVRSMLLLTERGESASDATERTKWSSDKRCQIVHGGRDFDRVVIPAETFLICSGGISLCSWRKGFGSSSENCVK</sequence>
<protein>
    <submittedName>
        <fullName evidence="1">Uncharacterized protein</fullName>
    </submittedName>
</protein>
<keyword evidence="2" id="KW-1185">Reference proteome</keyword>
<dbReference type="AlphaFoldDB" id="A0A392Q3W1"/>
<dbReference type="Proteomes" id="UP000265520">
    <property type="component" value="Unassembled WGS sequence"/>
</dbReference>
<dbReference type="EMBL" id="LXQA010107682">
    <property type="protein sequence ID" value="MCI17935.1"/>
    <property type="molecule type" value="Genomic_DNA"/>
</dbReference>
<evidence type="ECO:0000313" key="2">
    <source>
        <dbReference type="Proteomes" id="UP000265520"/>
    </source>
</evidence>
<reference evidence="1 2" key="1">
    <citation type="journal article" date="2018" name="Front. Plant Sci.">
        <title>Red Clover (Trifolium pratense) and Zigzag Clover (T. medium) - A Picture of Genomic Similarities and Differences.</title>
        <authorList>
            <person name="Dluhosova J."/>
            <person name="Istvanek J."/>
            <person name="Nedelnik J."/>
            <person name="Repkova J."/>
        </authorList>
    </citation>
    <scope>NUCLEOTIDE SEQUENCE [LARGE SCALE GENOMIC DNA]</scope>
    <source>
        <strain evidence="2">cv. 10/8</strain>
        <tissue evidence="1">Leaf</tissue>
    </source>
</reference>
<proteinExistence type="predicted"/>
<comment type="caution">
    <text evidence="1">The sequence shown here is derived from an EMBL/GenBank/DDBJ whole genome shotgun (WGS) entry which is preliminary data.</text>
</comment>
<name>A0A392Q3W1_9FABA</name>
<organism evidence="1 2">
    <name type="scientific">Trifolium medium</name>
    <dbReference type="NCBI Taxonomy" id="97028"/>
    <lineage>
        <taxon>Eukaryota</taxon>
        <taxon>Viridiplantae</taxon>
        <taxon>Streptophyta</taxon>
        <taxon>Embryophyta</taxon>
        <taxon>Tracheophyta</taxon>
        <taxon>Spermatophyta</taxon>
        <taxon>Magnoliopsida</taxon>
        <taxon>eudicotyledons</taxon>
        <taxon>Gunneridae</taxon>
        <taxon>Pentapetalae</taxon>
        <taxon>rosids</taxon>
        <taxon>fabids</taxon>
        <taxon>Fabales</taxon>
        <taxon>Fabaceae</taxon>
        <taxon>Papilionoideae</taxon>
        <taxon>50 kb inversion clade</taxon>
        <taxon>NPAAA clade</taxon>
        <taxon>Hologalegina</taxon>
        <taxon>IRL clade</taxon>
        <taxon>Trifolieae</taxon>
        <taxon>Trifolium</taxon>
    </lineage>
</organism>
<accession>A0A392Q3W1</accession>
<evidence type="ECO:0000313" key="1">
    <source>
        <dbReference type="EMBL" id="MCI17935.1"/>
    </source>
</evidence>